<organism evidence="9 10">
    <name type="scientific">Paenibacillus oryzae</name>
    <dbReference type="NCBI Taxonomy" id="1844972"/>
    <lineage>
        <taxon>Bacteria</taxon>
        <taxon>Bacillati</taxon>
        <taxon>Bacillota</taxon>
        <taxon>Bacilli</taxon>
        <taxon>Bacillales</taxon>
        <taxon>Paenibacillaceae</taxon>
        <taxon>Paenibacillus</taxon>
    </lineage>
</organism>
<dbReference type="PANTHER" id="PTHR30572:SF4">
    <property type="entry name" value="ABC TRANSPORTER PERMEASE YTRF"/>
    <property type="match status" value="1"/>
</dbReference>
<gene>
    <name evidence="9" type="ORF">A7K91_05730</name>
</gene>
<dbReference type="RefSeq" id="WP_068684359.1">
    <property type="nucleotide sequence ID" value="NZ_LYPA01000064.1"/>
</dbReference>
<sequence length="652" mass="72013">MKLTAQLAYSQLAVTRNRTIWTLIGIMLSTAMITAVSGFVASGIEAFSGLQNKIFYSITLIFMAIALEILVITFSVIVVSNAFRVSASERTVQFGILKSVGATKKQIIETVLYEGILLCCAGIPLGIVFGLLVEFVGLKIASMYLTGFGELLFTDSGVVLAVDFVVSWQAIFLSALVAFITVLISAWVPARKAAKIAAIDAIRGAGDIKIKARQLRTSPFIQRWFGFEGELAVKSLKRSKRNYRTAVVSLAASIVLFIIVNSFGTMMTETTVLLNAGANAGADVVVKLSSRANDAFINNSYGEQITEKMRDFPDTDVFGLGSNNLVYQSFIKLDSVTPEMRDSLNCFGYTHDSSGYTLPVRLIVTDTKHYNLLCQQAGVPLGSNLLINHNSYYVGIGDGTELELHEYAPFVWNFQALTLVDDHNSAIQLPLHGELKQEQVPDEMMYDVETTDINILVPKLDAINYSWFVNPQHTEGFMQYAGSIVNELDLWSRENGMFLEIIDAKRTNETLRNLADLILMFTYGFIGMLTLIGLTNVISTISVNVRSRAQEFAILQSAGMSYDGLKRMLNLESLLCSLKSLLIGLPLGVVFSFLIYKAVLVSVQFEYTFPWFSIILCTLFLFAITWGTMRYSVAQLKSKNLIETIRSANGSV</sequence>
<feature type="transmembrane region" description="Helical" evidence="7">
    <location>
        <begin position="115"/>
        <end position="136"/>
    </location>
</feature>
<proteinExistence type="inferred from homology"/>
<feature type="transmembrane region" description="Helical" evidence="7">
    <location>
        <begin position="574"/>
        <end position="596"/>
    </location>
</feature>
<dbReference type="EMBL" id="LYPA01000064">
    <property type="protein sequence ID" value="OBR65059.1"/>
    <property type="molecule type" value="Genomic_DNA"/>
</dbReference>
<evidence type="ECO:0000313" key="9">
    <source>
        <dbReference type="EMBL" id="OBR65059.1"/>
    </source>
</evidence>
<dbReference type="PANTHER" id="PTHR30572">
    <property type="entry name" value="MEMBRANE COMPONENT OF TRANSPORTER-RELATED"/>
    <property type="match status" value="1"/>
</dbReference>
<name>A0A1A5YHL1_9BACL</name>
<dbReference type="Pfam" id="PF02687">
    <property type="entry name" value="FtsX"/>
    <property type="match status" value="2"/>
</dbReference>
<evidence type="ECO:0000256" key="7">
    <source>
        <dbReference type="SAM" id="Phobius"/>
    </source>
</evidence>
<keyword evidence="2" id="KW-1003">Cell membrane</keyword>
<feature type="domain" description="ABC3 transporter permease C-terminal" evidence="8">
    <location>
        <begin position="525"/>
        <end position="640"/>
    </location>
</feature>
<evidence type="ECO:0000256" key="2">
    <source>
        <dbReference type="ARBA" id="ARBA00022475"/>
    </source>
</evidence>
<keyword evidence="3 7" id="KW-0812">Transmembrane</keyword>
<feature type="transmembrane region" description="Helical" evidence="7">
    <location>
        <begin position="517"/>
        <end position="538"/>
    </location>
</feature>
<dbReference type="Proteomes" id="UP000092024">
    <property type="component" value="Unassembled WGS sequence"/>
</dbReference>
<evidence type="ECO:0000256" key="6">
    <source>
        <dbReference type="ARBA" id="ARBA00038076"/>
    </source>
</evidence>
<feature type="domain" description="ABC3 transporter permease C-terminal" evidence="8">
    <location>
        <begin position="69"/>
        <end position="196"/>
    </location>
</feature>
<comment type="subcellular location">
    <subcellularLocation>
        <location evidence="1">Cell membrane</location>
        <topology evidence="1">Multi-pass membrane protein</topology>
    </subcellularLocation>
</comment>
<keyword evidence="5 7" id="KW-0472">Membrane</keyword>
<evidence type="ECO:0000256" key="4">
    <source>
        <dbReference type="ARBA" id="ARBA00022989"/>
    </source>
</evidence>
<feature type="transmembrane region" description="Helical" evidence="7">
    <location>
        <begin position="608"/>
        <end position="629"/>
    </location>
</feature>
<feature type="transmembrane region" description="Helical" evidence="7">
    <location>
        <begin position="243"/>
        <end position="264"/>
    </location>
</feature>
<keyword evidence="10" id="KW-1185">Reference proteome</keyword>
<dbReference type="GO" id="GO:0005886">
    <property type="term" value="C:plasma membrane"/>
    <property type="evidence" value="ECO:0007669"/>
    <property type="project" value="UniProtKB-SubCell"/>
</dbReference>
<evidence type="ECO:0000256" key="3">
    <source>
        <dbReference type="ARBA" id="ARBA00022692"/>
    </source>
</evidence>
<accession>A0A1A5YHL1</accession>
<evidence type="ECO:0000259" key="8">
    <source>
        <dbReference type="Pfam" id="PF02687"/>
    </source>
</evidence>
<feature type="transmembrane region" description="Helical" evidence="7">
    <location>
        <begin position="168"/>
        <end position="188"/>
    </location>
</feature>
<keyword evidence="4 7" id="KW-1133">Transmembrane helix</keyword>
<comment type="similarity">
    <text evidence="6">Belongs to the ABC-4 integral membrane protein family.</text>
</comment>
<dbReference type="InterPro" id="IPR050250">
    <property type="entry name" value="Macrolide_Exporter_MacB"/>
</dbReference>
<dbReference type="STRING" id="1844972.A7K91_05730"/>
<dbReference type="GO" id="GO:0022857">
    <property type="term" value="F:transmembrane transporter activity"/>
    <property type="evidence" value="ECO:0007669"/>
    <property type="project" value="TreeGrafter"/>
</dbReference>
<reference evidence="9 10" key="1">
    <citation type="submission" date="2016-05" db="EMBL/GenBank/DDBJ databases">
        <title>Paenibacillus oryzae. sp. nov., isolated from the rice root.</title>
        <authorList>
            <person name="Zhang J."/>
            <person name="Zhang X."/>
        </authorList>
    </citation>
    <scope>NUCLEOTIDE SEQUENCE [LARGE SCALE GENOMIC DNA]</scope>
    <source>
        <strain evidence="9 10">1DrF-4</strain>
    </source>
</reference>
<dbReference type="InterPro" id="IPR003838">
    <property type="entry name" value="ABC3_permease_C"/>
</dbReference>
<protein>
    <recommendedName>
        <fullName evidence="8">ABC3 transporter permease C-terminal domain-containing protein</fullName>
    </recommendedName>
</protein>
<evidence type="ECO:0000256" key="5">
    <source>
        <dbReference type="ARBA" id="ARBA00023136"/>
    </source>
</evidence>
<feature type="transmembrane region" description="Helical" evidence="7">
    <location>
        <begin position="20"/>
        <end position="42"/>
    </location>
</feature>
<dbReference type="OrthoDB" id="9793166at2"/>
<comment type="caution">
    <text evidence="9">The sequence shown here is derived from an EMBL/GenBank/DDBJ whole genome shotgun (WGS) entry which is preliminary data.</text>
</comment>
<dbReference type="AlphaFoldDB" id="A0A1A5YHL1"/>
<evidence type="ECO:0000313" key="10">
    <source>
        <dbReference type="Proteomes" id="UP000092024"/>
    </source>
</evidence>
<feature type="transmembrane region" description="Helical" evidence="7">
    <location>
        <begin position="54"/>
        <end position="79"/>
    </location>
</feature>
<evidence type="ECO:0000256" key="1">
    <source>
        <dbReference type="ARBA" id="ARBA00004651"/>
    </source>
</evidence>